<accession>A0ABR2VY74</accession>
<dbReference type="Gene3D" id="3.30.40.10">
    <property type="entry name" value="Zinc/RING finger domain, C3HC4 (zinc finger)"/>
    <property type="match status" value="1"/>
</dbReference>
<dbReference type="Gene3D" id="2.60.120.650">
    <property type="entry name" value="Cupin"/>
    <property type="match status" value="1"/>
</dbReference>
<feature type="region of interest" description="Disordered" evidence="14">
    <location>
        <begin position="212"/>
        <end position="276"/>
    </location>
</feature>
<dbReference type="SMART" id="SM00249">
    <property type="entry name" value="PHD"/>
    <property type="match status" value="1"/>
</dbReference>
<dbReference type="Pfam" id="PF01388">
    <property type="entry name" value="ARID"/>
    <property type="match status" value="1"/>
</dbReference>
<evidence type="ECO:0000256" key="9">
    <source>
        <dbReference type="ARBA" id="ARBA00023002"/>
    </source>
</evidence>
<keyword evidence="5" id="KW-0479">Metal-binding</keyword>
<dbReference type="Proteomes" id="UP001479436">
    <property type="component" value="Unassembled WGS sequence"/>
</dbReference>
<dbReference type="Pfam" id="PF21323">
    <property type="entry name" value="KDM5_C-hel"/>
    <property type="match status" value="1"/>
</dbReference>
<dbReference type="Gene3D" id="1.10.150.60">
    <property type="entry name" value="ARID DNA-binding domain"/>
    <property type="match status" value="1"/>
</dbReference>
<dbReference type="PROSITE" id="PS51011">
    <property type="entry name" value="ARID"/>
    <property type="match status" value="1"/>
</dbReference>
<evidence type="ECO:0000259" key="16">
    <source>
        <dbReference type="PROSITE" id="PS51011"/>
    </source>
</evidence>
<evidence type="ECO:0000256" key="7">
    <source>
        <dbReference type="ARBA" id="ARBA00022771"/>
    </source>
</evidence>
<evidence type="ECO:0000256" key="1">
    <source>
        <dbReference type="ARBA" id="ARBA00001954"/>
    </source>
</evidence>
<evidence type="ECO:0000256" key="6">
    <source>
        <dbReference type="ARBA" id="ARBA00022737"/>
    </source>
</evidence>
<evidence type="ECO:0000256" key="4">
    <source>
        <dbReference type="ARBA" id="ARBA00012902"/>
    </source>
</evidence>
<dbReference type="PANTHER" id="PTHR10694:SF33">
    <property type="entry name" value="LYSINE-SPECIFIC DEMETHYLASE 5"/>
    <property type="match status" value="1"/>
</dbReference>
<dbReference type="InterPro" id="IPR019787">
    <property type="entry name" value="Znf_PHD-finger"/>
</dbReference>
<dbReference type="EC" id="1.14.11.67" evidence="4"/>
<dbReference type="Pfam" id="PF00628">
    <property type="entry name" value="PHD"/>
    <property type="match status" value="1"/>
</dbReference>
<dbReference type="SUPFAM" id="SSF46774">
    <property type="entry name" value="ARID-like"/>
    <property type="match status" value="1"/>
</dbReference>
<dbReference type="InterPro" id="IPR001965">
    <property type="entry name" value="Znf_PHD"/>
</dbReference>
<name>A0ABR2VY74_9FUNG</name>
<dbReference type="InterPro" id="IPR003347">
    <property type="entry name" value="JmjC_dom"/>
</dbReference>
<keyword evidence="7 13" id="KW-0863">Zinc-finger</keyword>
<evidence type="ECO:0000313" key="20">
    <source>
        <dbReference type="Proteomes" id="UP001479436"/>
    </source>
</evidence>
<comment type="catalytic activity">
    <reaction evidence="12">
        <text>N(6),N(6),N(6)-trimethyl-L-lysyl(4)-[histone H3] + 3 2-oxoglutarate + 3 O2 = L-lysyl(4)-[histone H3] + 3 formaldehyde + 3 succinate + 3 CO2</text>
        <dbReference type="Rhea" id="RHEA:60208"/>
        <dbReference type="Rhea" id="RHEA-COMP:15537"/>
        <dbReference type="Rhea" id="RHEA-COMP:15547"/>
        <dbReference type="ChEBI" id="CHEBI:15379"/>
        <dbReference type="ChEBI" id="CHEBI:16526"/>
        <dbReference type="ChEBI" id="CHEBI:16810"/>
        <dbReference type="ChEBI" id="CHEBI:16842"/>
        <dbReference type="ChEBI" id="CHEBI:29969"/>
        <dbReference type="ChEBI" id="CHEBI:30031"/>
        <dbReference type="ChEBI" id="CHEBI:61961"/>
        <dbReference type="EC" id="1.14.11.67"/>
    </reaction>
</comment>
<dbReference type="SUPFAM" id="SSF57903">
    <property type="entry name" value="FYVE/PHD zinc finger"/>
    <property type="match status" value="1"/>
</dbReference>
<reference evidence="19 20" key="1">
    <citation type="submission" date="2023-04" db="EMBL/GenBank/DDBJ databases">
        <title>Genome of Basidiobolus ranarum AG-B5.</title>
        <authorList>
            <person name="Stajich J.E."/>
            <person name="Carter-House D."/>
            <person name="Gryganskyi A."/>
        </authorList>
    </citation>
    <scope>NUCLEOTIDE SEQUENCE [LARGE SCALE GENOMIC DNA]</scope>
    <source>
        <strain evidence="19 20">AG-B5</strain>
    </source>
</reference>
<dbReference type="SMART" id="SM01014">
    <property type="entry name" value="ARID"/>
    <property type="match status" value="1"/>
</dbReference>
<feature type="compositionally biased region" description="Acidic residues" evidence="14">
    <location>
        <begin position="1349"/>
        <end position="1362"/>
    </location>
</feature>
<feature type="domain" description="JmjC" evidence="18">
    <location>
        <begin position="420"/>
        <end position="590"/>
    </location>
</feature>
<feature type="compositionally biased region" description="Low complexity" evidence="14">
    <location>
        <begin position="1317"/>
        <end position="1329"/>
    </location>
</feature>
<dbReference type="InterPro" id="IPR013083">
    <property type="entry name" value="Znf_RING/FYVE/PHD"/>
</dbReference>
<dbReference type="SMART" id="SM00501">
    <property type="entry name" value="BRIGHT"/>
    <property type="match status" value="1"/>
</dbReference>
<evidence type="ECO:0000256" key="5">
    <source>
        <dbReference type="ARBA" id="ARBA00022723"/>
    </source>
</evidence>
<feature type="compositionally biased region" description="Polar residues" evidence="14">
    <location>
        <begin position="225"/>
        <end position="235"/>
    </location>
</feature>
<evidence type="ECO:0000256" key="10">
    <source>
        <dbReference type="ARBA" id="ARBA00023004"/>
    </source>
</evidence>
<dbReference type="CDD" id="cd16100">
    <property type="entry name" value="ARID"/>
    <property type="match status" value="1"/>
</dbReference>
<dbReference type="Pfam" id="PF02373">
    <property type="entry name" value="JmjC"/>
    <property type="match status" value="1"/>
</dbReference>
<dbReference type="Pfam" id="PF02928">
    <property type="entry name" value="zf-C5HC2"/>
    <property type="match status" value="1"/>
</dbReference>
<feature type="region of interest" description="Disordered" evidence="14">
    <location>
        <begin position="1317"/>
        <end position="1362"/>
    </location>
</feature>
<dbReference type="InterPro" id="IPR036431">
    <property type="entry name" value="ARID_dom_sf"/>
</dbReference>
<dbReference type="PROSITE" id="PS50016">
    <property type="entry name" value="ZF_PHD_2"/>
    <property type="match status" value="1"/>
</dbReference>
<gene>
    <name evidence="19" type="ORF">K7432_018632</name>
</gene>
<keyword evidence="20" id="KW-1185">Reference proteome</keyword>
<organism evidence="19 20">
    <name type="scientific">Basidiobolus ranarum</name>
    <dbReference type="NCBI Taxonomy" id="34480"/>
    <lineage>
        <taxon>Eukaryota</taxon>
        <taxon>Fungi</taxon>
        <taxon>Fungi incertae sedis</taxon>
        <taxon>Zoopagomycota</taxon>
        <taxon>Entomophthoromycotina</taxon>
        <taxon>Basidiobolomycetes</taxon>
        <taxon>Basidiobolales</taxon>
        <taxon>Basidiobolaceae</taxon>
        <taxon>Basidiobolus</taxon>
    </lineage>
</organism>
<dbReference type="InterPro" id="IPR019786">
    <property type="entry name" value="Zinc_finger_PHD-type_CS"/>
</dbReference>
<dbReference type="InterPro" id="IPR004198">
    <property type="entry name" value="Znf_C5HC2"/>
</dbReference>
<protein>
    <recommendedName>
        <fullName evidence="4">[histone H3]-trimethyl-L-lysine(4) demethylase</fullName>
        <ecNumber evidence="4">1.14.11.67</ecNumber>
    </recommendedName>
</protein>
<evidence type="ECO:0000256" key="11">
    <source>
        <dbReference type="ARBA" id="ARBA00023242"/>
    </source>
</evidence>
<evidence type="ECO:0000256" key="2">
    <source>
        <dbReference type="ARBA" id="ARBA00004123"/>
    </source>
</evidence>
<dbReference type="Pfam" id="PF02375">
    <property type="entry name" value="JmjN"/>
    <property type="match status" value="1"/>
</dbReference>
<dbReference type="Pfam" id="PF08429">
    <property type="entry name" value="PLU-1"/>
    <property type="match status" value="1"/>
</dbReference>
<dbReference type="PROSITE" id="PS01359">
    <property type="entry name" value="ZF_PHD_1"/>
    <property type="match status" value="1"/>
</dbReference>
<feature type="domain" description="JmjN" evidence="17">
    <location>
        <begin position="44"/>
        <end position="85"/>
    </location>
</feature>
<dbReference type="InterPro" id="IPR001606">
    <property type="entry name" value="ARID_dom"/>
</dbReference>
<dbReference type="InterPro" id="IPR003349">
    <property type="entry name" value="JmjN"/>
</dbReference>
<comment type="cofactor">
    <cofactor evidence="1">
        <name>Fe(2+)</name>
        <dbReference type="ChEBI" id="CHEBI:29033"/>
    </cofactor>
</comment>
<dbReference type="InterPro" id="IPR011011">
    <property type="entry name" value="Znf_FYVE_PHD"/>
</dbReference>
<keyword evidence="11" id="KW-0539">Nucleus</keyword>
<evidence type="ECO:0000259" key="17">
    <source>
        <dbReference type="PROSITE" id="PS51183"/>
    </source>
</evidence>
<evidence type="ECO:0000259" key="15">
    <source>
        <dbReference type="PROSITE" id="PS50016"/>
    </source>
</evidence>
<dbReference type="SUPFAM" id="SSF51197">
    <property type="entry name" value="Clavaminate synthase-like"/>
    <property type="match status" value="1"/>
</dbReference>
<feature type="domain" description="PHD-type" evidence="15">
    <location>
        <begin position="286"/>
        <end position="336"/>
    </location>
</feature>
<dbReference type="InterPro" id="IPR013637">
    <property type="entry name" value="Lys_sp_deMease-like_dom"/>
</dbReference>
<dbReference type="SMART" id="SM00558">
    <property type="entry name" value="JmjC"/>
    <property type="match status" value="1"/>
</dbReference>
<proteinExistence type="inferred from homology"/>
<comment type="subcellular location">
    <subcellularLocation>
        <location evidence="2">Nucleus</location>
    </subcellularLocation>
</comment>
<dbReference type="PROSITE" id="PS51184">
    <property type="entry name" value="JMJC"/>
    <property type="match status" value="1"/>
</dbReference>
<keyword evidence="8" id="KW-0862">Zinc</keyword>
<feature type="compositionally biased region" description="Polar residues" evidence="14">
    <location>
        <begin position="243"/>
        <end position="255"/>
    </location>
</feature>
<dbReference type="SMART" id="SM00545">
    <property type="entry name" value="JmjN"/>
    <property type="match status" value="1"/>
</dbReference>
<sequence length="1384" mass="158337">MKRAKSNNIDLRAGKTSGMVESMRPIEEAVSISHTPRVFNLKEAPTFYPTTEEFSNPLDYIKKIQPSAESFGICKIVPPKLLSLKSCLNLKTIFLRQPERPSVITQTTSTRPDTDPILNSEDYIAQLFQYHSDNGQPIYKPPHLDHKPVDLYKLKFEVAHRGGFSKVTTEKKWAEIGRAMNYSGKTCTSLSNSLKTMYSKFVMPFELHIADSESSSPSKRPIDADSSNDTRMNGTNDDHETESINSDHSSLSYPTSNSKRSKRSRKERDRVSQNVTFDQTVPDPDYVVCEICNNGDDEGAMLLCDGCNRGFHIYCLRPPLKSIPTTDWFCPRCLGEVENFQQFGGMSLYSFRKNADKFKSKWFEENKNGKHKHLDAITSFEIEEEFWEVIENEYKEIGIDNIPSLPSAQYGGGFPTIEKNPSEDDALLSWNPNVISILPDSLFSHIKSNISELISPRLNIGMCFSSFPWKQEPHYTYLVDYMHIGETKTWYSVPAADNSIFETTMREYLSDSLKDETDFPFSLQTMISPKVLTNNSIQVFAIDQQQGEIIVTFPESYHASFSHGFDLGESVNFATSDWHRFGLACVNRYREYHKAPYFSHDNLLVTIAKDDQSIRTAVWLKDALKEMVNRELETRNQIRVNLNDPREVVDQNDPPMHQIQCSYCNAFCYLSSLSCECSTRTVCPDHFVHLCECEASRKYLRLRWSDEELKDIAQKVKERADIPIEWVQKLQSALLNNPVPSIEILKTLLIDAEKISIEIEEAAYLRQFVNRAEQWSVKAGKFLSCRNNNFTIAPDSPPDYADISVLISEAAALNLNSPEANFLLQLEEKIQRFKTKVEIVVNDENTDIEELQKLYSLGSSFNVEIEELSLLEKSISKKEWYKVAQLTHDKPHTPKVLHELISTARDHEISENDTTLTQLQIAQEQASQWEKRCALILKQDSITIEELKELLETSHNGVVIPNQVTQIRDMLSTAQKLMARANAFLEQGTNPDIKQRPNEKYLKDIINSFNETPIKTEELDLLHQALDAVQKWRNSLKETFFPHEADSNSFDVLYNILDNVNYCSRLNIEDASCSHGCFIFECSSCKTSERKSGLGQPKLEDLFRLLREVDQLKFIPEERNLLLAIVDSASTLKSQIRRFIASRDVSVDDTDQLKLYLHKTETMTIYLDKEILQLRQLLKIIETNSQVSPASTNSGEPNRIYIKKPVCTPSMAQIQDHGYMQDGIYSPRKDSYYEKPPILVVDYNSSHVAGPVNPRSPDNSEQSIKMKMSIVDTILNNDDPEPILSRNRAALPEYTHGIQNTELIELSDDDDMRIKTSPTPLTFPPLQTLNRSPFEMDNSNQPRRTEAIVIEDDSETETDEEVELIRRARRTHNLPSESPKPILY</sequence>
<dbReference type="PROSITE" id="PS51183">
    <property type="entry name" value="JMJN"/>
    <property type="match status" value="1"/>
</dbReference>
<evidence type="ECO:0000256" key="8">
    <source>
        <dbReference type="ARBA" id="ARBA00022833"/>
    </source>
</evidence>
<dbReference type="EMBL" id="JASJQH010007435">
    <property type="protein sequence ID" value="KAK9709113.1"/>
    <property type="molecule type" value="Genomic_DNA"/>
</dbReference>
<keyword evidence="9" id="KW-0560">Oxidoreductase</keyword>
<keyword evidence="6" id="KW-0677">Repeat</keyword>
<evidence type="ECO:0000259" key="18">
    <source>
        <dbReference type="PROSITE" id="PS51184"/>
    </source>
</evidence>
<keyword evidence="10" id="KW-0408">Iron</keyword>
<comment type="similarity">
    <text evidence="3">Belongs to the JARID1 histone demethylase family.</text>
</comment>
<feature type="domain" description="ARID" evidence="16">
    <location>
        <begin position="117"/>
        <end position="210"/>
    </location>
</feature>
<evidence type="ECO:0000256" key="14">
    <source>
        <dbReference type="SAM" id="MobiDB-lite"/>
    </source>
</evidence>
<evidence type="ECO:0000313" key="19">
    <source>
        <dbReference type="EMBL" id="KAK9709113.1"/>
    </source>
</evidence>
<comment type="caution">
    <text evidence="19">The sequence shown here is derived from an EMBL/GenBank/DDBJ whole genome shotgun (WGS) entry which is preliminary data.</text>
</comment>
<dbReference type="InterPro" id="IPR048615">
    <property type="entry name" value="KDM5_C-hel"/>
</dbReference>
<evidence type="ECO:0000256" key="13">
    <source>
        <dbReference type="PROSITE-ProRule" id="PRU00146"/>
    </source>
</evidence>
<evidence type="ECO:0000256" key="12">
    <source>
        <dbReference type="ARBA" id="ARBA00048734"/>
    </source>
</evidence>
<evidence type="ECO:0000256" key="3">
    <source>
        <dbReference type="ARBA" id="ARBA00006801"/>
    </source>
</evidence>
<dbReference type="PANTHER" id="PTHR10694">
    <property type="entry name" value="LYSINE-SPECIFIC DEMETHYLASE"/>
    <property type="match status" value="1"/>
</dbReference>